<comment type="subcellular location">
    <subcellularLocation>
        <location evidence="1">Membrane</location>
        <topology evidence="1">Multi-pass membrane protein</topology>
    </subcellularLocation>
</comment>
<dbReference type="EMBL" id="AY780632">
    <property type="protein sequence ID" value="AAX12234.1"/>
    <property type="molecule type" value="Genomic_DNA"/>
</dbReference>
<protein>
    <submittedName>
        <fullName evidence="5">Probable conjugal transfer protein</fullName>
    </submittedName>
</protein>
<evidence type="ECO:0000313" key="5">
    <source>
        <dbReference type="EMBL" id="AAX12234.1"/>
    </source>
</evidence>
<geneLocation type="plasmid" evidence="5">
    <name>pXAG81</name>
</geneLocation>
<accession>Q32X87</accession>
<evidence type="ECO:0000256" key="3">
    <source>
        <dbReference type="ARBA" id="ARBA00022989"/>
    </source>
</evidence>
<keyword evidence="5" id="KW-0614">Plasmid</keyword>
<reference evidence="5" key="2">
    <citation type="journal article" date="2006" name="Plasmid">
        <title>Comparative analysis of three indigenous plasmids from Xanthomonas axonopodis pv. glycines.</title>
        <authorList>
            <person name="Kim J.G."/>
            <person name="Choi S."/>
            <person name="Oh J."/>
            <person name="Moon J.S."/>
            <person name="Hwang I."/>
        </authorList>
    </citation>
    <scope>NUCLEOTIDE SEQUENCE</scope>
    <source>
        <strain evidence="5">8ra</strain>
        <plasmid evidence="5">pXAG81</plasmid>
    </source>
</reference>
<keyword evidence="4" id="KW-0472">Membrane</keyword>
<proteinExistence type="predicted"/>
<dbReference type="InterPro" id="IPR007688">
    <property type="entry name" value="Conjugal_tfr_TrbL/VirB6"/>
</dbReference>
<evidence type="ECO:0000256" key="2">
    <source>
        <dbReference type="ARBA" id="ARBA00022692"/>
    </source>
</evidence>
<dbReference type="GO" id="GO:0016020">
    <property type="term" value="C:membrane"/>
    <property type="evidence" value="ECO:0007669"/>
    <property type="project" value="UniProtKB-SubCell"/>
</dbReference>
<dbReference type="GO" id="GO:0030255">
    <property type="term" value="P:protein secretion by the type IV secretion system"/>
    <property type="evidence" value="ECO:0007669"/>
    <property type="project" value="InterPro"/>
</dbReference>
<organism evidence="5">
    <name type="scientific">Xanthomonas campestris pv. glycines</name>
    <dbReference type="NCBI Taxonomy" id="473421"/>
    <lineage>
        <taxon>Bacteria</taxon>
        <taxon>Pseudomonadati</taxon>
        <taxon>Pseudomonadota</taxon>
        <taxon>Gammaproteobacteria</taxon>
        <taxon>Lysobacterales</taxon>
        <taxon>Lysobacteraceae</taxon>
        <taxon>Xanthomonas</taxon>
    </lineage>
</organism>
<dbReference type="Pfam" id="PF04610">
    <property type="entry name" value="TrbL"/>
    <property type="match status" value="1"/>
</dbReference>
<dbReference type="AlphaFoldDB" id="Q32X87"/>
<dbReference type="RefSeq" id="WP_012477466.1">
    <property type="nucleotide sequence ID" value="NC_010876.1"/>
</dbReference>
<evidence type="ECO:0000256" key="4">
    <source>
        <dbReference type="ARBA" id="ARBA00023136"/>
    </source>
</evidence>
<accession>A0A1T1RRG9</accession>
<keyword evidence="3" id="KW-1133">Transmembrane helix</keyword>
<sequence>MATSQLTVFSYIFSEFETVLNSYISQKSADIIQTISPVAWTMLAIYFVLWGISNLRGLIDEPITDGLMRLIKLSIIFGIALNVGRYQGNVVDFFMKTPDALSNSLVFGNTTAESGENSTFKTLDNLLNKTIDVANKAYNRMSVLSPGQSVGLAISANLIMFFGLLFTIVAGIMIVIAKVSMSLMLAIGPLFILMAMYKATQTFFDKWLSYVITAMLTLVMVLAVCSLFFGMVDQALGQAANVIDTSPFEAVATIAVMGVACTILLFSAAGIASQLGGGISLPVSQAARSLSGVGMADSVKDAAVRRGSSKLVDVAAAKMTGGASAAISAARGVGTLYRSSNAIQRG</sequence>
<keyword evidence="2" id="KW-0812">Transmembrane</keyword>
<reference evidence="5" key="1">
    <citation type="submission" date="2004-10" db="EMBL/GenBank/DDBJ databases">
        <authorList>
            <person name="Kim J.-G."/>
            <person name="Choi S."/>
            <person name="Hwang I."/>
        </authorList>
    </citation>
    <scope>NUCLEOTIDE SEQUENCE</scope>
    <source>
        <strain evidence="5">8ra</strain>
        <plasmid evidence="5">pXAG81</plasmid>
    </source>
</reference>
<name>Q32X87_XANCG</name>
<evidence type="ECO:0000256" key="1">
    <source>
        <dbReference type="ARBA" id="ARBA00004141"/>
    </source>
</evidence>